<organism evidence="2 3">
    <name type="scientific">Rubellimicrobium aerolatum</name>
    <dbReference type="NCBI Taxonomy" id="490979"/>
    <lineage>
        <taxon>Bacteria</taxon>
        <taxon>Pseudomonadati</taxon>
        <taxon>Pseudomonadota</taxon>
        <taxon>Alphaproteobacteria</taxon>
        <taxon>Rhodobacterales</taxon>
        <taxon>Roseobacteraceae</taxon>
        <taxon>Rubellimicrobium</taxon>
    </lineage>
</organism>
<evidence type="ECO:0000256" key="1">
    <source>
        <dbReference type="SAM" id="SignalP"/>
    </source>
</evidence>
<proteinExistence type="predicted"/>
<keyword evidence="3" id="KW-1185">Reference proteome</keyword>
<gene>
    <name evidence="2" type="ORF">ACFPOC_14485</name>
</gene>
<feature type="signal peptide" evidence="1">
    <location>
        <begin position="1"/>
        <end position="24"/>
    </location>
</feature>
<feature type="chain" id="PRO_5046792582" evidence="1">
    <location>
        <begin position="25"/>
        <end position="248"/>
    </location>
</feature>
<reference evidence="3" key="1">
    <citation type="journal article" date="2019" name="Int. J. Syst. Evol. Microbiol.">
        <title>The Global Catalogue of Microorganisms (GCM) 10K type strain sequencing project: providing services to taxonomists for standard genome sequencing and annotation.</title>
        <authorList>
            <consortium name="The Broad Institute Genomics Platform"/>
            <consortium name="The Broad Institute Genome Sequencing Center for Infectious Disease"/>
            <person name="Wu L."/>
            <person name="Ma J."/>
        </authorList>
    </citation>
    <scope>NUCLEOTIDE SEQUENCE [LARGE SCALE GENOMIC DNA]</scope>
    <source>
        <strain evidence="3">KACC 11588</strain>
    </source>
</reference>
<evidence type="ECO:0000313" key="3">
    <source>
        <dbReference type="Proteomes" id="UP001596056"/>
    </source>
</evidence>
<sequence length="248" mass="25330">MMMRPWKILLTAAAAALSASVVSAATVTIFDDVAGGTATFDSTVAAAGGTVTADTWTSLGAGGTSIDRGAYTITRNDGGAIFPTTYGALSGEVIDIFPEGGGSLPRTDPLDYFVGGVTLTFDDEVNSLGFEVGDWATCCYDPTTDLYISFDDGAPILVASADDSTDGALGPNGAFEIFVAAFDDSGSFSTVSFWGNGIGEALYFGGEIRYALLDEGSLPPTAPIPVPAAGWLMLAALSGLAALRRRGS</sequence>
<name>A0ABW0SF96_9RHOB</name>
<dbReference type="RefSeq" id="WP_209842519.1">
    <property type="nucleotide sequence ID" value="NZ_JAGGJP010000016.1"/>
</dbReference>
<evidence type="ECO:0000313" key="2">
    <source>
        <dbReference type="EMBL" id="MFC5567617.1"/>
    </source>
</evidence>
<dbReference type="EMBL" id="JBHSNA010000017">
    <property type="protein sequence ID" value="MFC5567617.1"/>
    <property type="molecule type" value="Genomic_DNA"/>
</dbReference>
<comment type="caution">
    <text evidence="2">The sequence shown here is derived from an EMBL/GenBank/DDBJ whole genome shotgun (WGS) entry which is preliminary data.</text>
</comment>
<dbReference type="Proteomes" id="UP001596056">
    <property type="component" value="Unassembled WGS sequence"/>
</dbReference>
<keyword evidence="1" id="KW-0732">Signal</keyword>
<dbReference type="InterPro" id="IPR022472">
    <property type="entry name" value="VPLPA-CTERM"/>
</dbReference>
<protein>
    <submittedName>
        <fullName evidence="2">VPLPA-CTERM sorting domain-containing protein</fullName>
    </submittedName>
</protein>
<dbReference type="NCBIfam" id="TIGR03370">
    <property type="entry name" value="VPLPA-CTERM"/>
    <property type="match status" value="1"/>
</dbReference>
<accession>A0ABW0SF96</accession>